<keyword evidence="3 7" id="KW-0489">Methyltransferase</keyword>
<keyword evidence="1" id="KW-0963">Cytoplasm</keyword>
<dbReference type="GO" id="GO:0008168">
    <property type="term" value="F:methyltransferase activity"/>
    <property type="evidence" value="ECO:0007669"/>
    <property type="project" value="UniProtKB-KW"/>
</dbReference>
<dbReference type="InterPro" id="IPR014776">
    <property type="entry name" value="4pyrrole_Mease_sub2"/>
</dbReference>
<gene>
    <name evidence="7" type="ORF">A2368_00195</name>
</gene>
<evidence type="ECO:0000313" key="7">
    <source>
        <dbReference type="EMBL" id="OGD79654.1"/>
    </source>
</evidence>
<dbReference type="EMBL" id="MFAM01000015">
    <property type="protein sequence ID" value="OGD79654.1"/>
    <property type="molecule type" value="Genomic_DNA"/>
</dbReference>
<dbReference type="PANTHER" id="PTHR46111">
    <property type="entry name" value="RIBOSOMAL RNA SMALL SUBUNIT METHYLTRANSFERASE I"/>
    <property type="match status" value="1"/>
</dbReference>
<evidence type="ECO:0000259" key="6">
    <source>
        <dbReference type="Pfam" id="PF00590"/>
    </source>
</evidence>
<sequence>MKLILLGLPIGNAGDVSSRAIRTLSEAKLIICEDTRVLHSLWQKLMNIGLAKEKLAAKVRVINDFNEKLRVGSLVAEIAEADEAVLVSDAGMPVISDPGYNLVKGVIAAGGEISVVPGPDAAMSAVAVSGFPADKVMYLGFLPKKTGKRRQTLEMVKQLSGVTVVIYEGPGRIVKLIDEVETIFGEVEMALCNDLTKVSEKVWRGKTGEVKEKLPEKLHGEWVVVARI</sequence>
<comment type="caution">
    <text evidence="7">The sequence shown here is derived from an EMBL/GenBank/DDBJ whole genome shotgun (WGS) entry which is preliminary data.</text>
</comment>
<organism evidence="7 8">
    <name type="scientific">Candidatus Collierbacteria bacterium RIFOXYB1_FULL_49_13</name>
    <dbReference type="NCBI Taxonomy" id="1817728"/>
    <lineage>
        <taxon>Bacteria</taxon>
        <taxon>Candidatus Collieribacteriota</taxon>
    </lineage>
</organism>
<evidence type="ECO:0000256" key="2">
    <source>
        <dbReference type="ARBA" id="ARBA00022552"/>
    </source>
</evidence>
<reference evidence="7 8" key="1">
    <citation type="journal article" date="2016" name="Nat. Commun.">
        <title>Thousands of microbial genomes shed light on interconnected biogeochemical processes in an aquifer system.</title>
        <authorList>
            <person name="Anantharaman K."/>
            <person name="Brown C.T."/>
            <person name="Hug L.A."/>
            <person name="Sharon I."/>
            <person name="Castelle C.J."/>
            <person name="Probst A.J."/>
            <person name="Thomas B.C."/>
            <person name="Singh A."/>
            <person name="Wilkins M.J."/>
            <person name="Karaoz U."/>
            <person name="Brodie E.L."/>
            <person name="Williams K.H."/>
            <person name="Hubbard S.S."/>
            <person name="Banfield J.F."/>
        </authorList>
    </citation>
    <scope>NUCLEOTIDE SEQUENCE [LARGE SCALE GENOMIC DNA]</scope>
</reference>
<evidence type="ECO:0000256" key="3">
    <source>
        <dbReference type="ARBA" id="ARBA00022603"/>
    </source>
</evidence>
<dbReference type="InterPro" id="IPR018063">
    <property type="entry name" value="SAM_MeTrfase_RsmI_CS"/>
</dbReference>
<dbReference type="Pfam" id="PF00590">
    <property type="entry name" value="TP_methylase"/>
    <property type="match status" value="1"/>
</dbReference>
<dbReference type="NCBIfam" id="TIGR00096">
    <property type="entry name" value="16S rRNA (cytidine(1402)-2'-O)-methyltransferase"/>
    <property type="match status" value="1"/>
</dbReference>
<protein>
    <submittedName>
        <fullName evidence="7">16S rRNA (Cytidine(1402)-2'-O)-methyltransferase</fullName>
    </submittedName>
</protein>
<keyword evidence="2" id="KW-0698">rRNA processing</keyword>
<evidence type="ECO:0000256" key="1">
    <source>
        <dbReference type="ARBA" id="ARBA00022490"/>
    </source>
</evidence>
<dbReference type="PANTHER" id="PTHR46111:SF1">
    <property type="entry name" value="RIBOSOMAL RNA SMALL SUBUNIT METHYLTRANSFERASE I"/>
    <property type="match status" value="1"/>
</dbReference>
<dbReference type="InterPro" id="IPR035996">
    <property type="entry name" value="4pyrrol_Methylase_sf"/>
</dbReference>
<dbReference type="GO" id="GO:0006364">
    <property type="term" value="P:rRNA processing"/>
    <property type="evidence" value="ECO:0007669"/>
    <property type="project" value="UniProtKB-KW"/>
</dbReference>
<name>A0A1F5FJF2_9BACT</name>
<evidence type="ECO:0000256" key="4">
    <source>
        <dbReference type="ARBA" id="ARBA00022679"/>
    </source>
</evidence>
<keyword evidence="4 7" id="KW-0808">Transferase</keyword>
<dbReference type="AlphaFoldDB" id="A0A1F5FJF2"/>
<dbReference type="Proteomes" id="UP000176682">
    <property type="component" value="Unassembled WGS sequence"/>
</dbReference>
<proteinExistence type="predicted"/>
<evidence type="ECO:0000313" key="8">
    <source>
        <dbReference type="Proteomes" id="UP000176682"/>
    </source>
</evidence>
<dbReference type="CDD" id="cd11648">
    <property type="entry name" value="RsmI"/>
    <property type="match status" value="1"/>
</dbReference>
<dbReference type="InterPro" id="IPR000878">
    <property type="entry name" value="4pyrrol_Mease"/>
</dbReference>
<dbReference type="InterPro" id="IPR014777">
    <property type="entry name" value="4pyrrole_Mease_sub1"/>
</dbReference>
<dbReference type="Gene3D" id="3.30.950.10">
    <property type="entry name" value="Methyltransferase, Cobalt-precorrin-4 Transmethylase, Domain 2"/>
    <property type="match status" value="1"/>
</dbReference>
<feature type="domain" description="Tetrapyrrole methylase" evidence="6">
    <location>
        <begin position="2"/>
        <end position="210"/>
    </location>
</feature>
<accession>A0A1F5FJF2</accession>
<dbReference type="PIRSF" id="PIRSF005917">
    <property type="entry name" value="MTase_YraL"/>
    <property type="match status" value="1"/>
</dbReference>
<dbReference type="InterPro" id="IPR008189">
    <property type="entry name" value="rRNA_ssu_MeTfrase_I"/>
</dbReference>
<keyword evidence="5" id="KW-0949">S-adenosyl-L-methionine</keyword>
<dbReference type="Gene3D" id="3.40.1010.10">
    <property type="entry name" value="Cobalt-precorrin-4 Transmethylase, Domain 1"/>
    <property type="match status" value="1"/>
</dbReference>
<dbReference type="PROSITE" id="PS01296">
    <property type="entry name" value="RSMI"/>
    <property type="match status" value="1"/>
</dbReference>
<dbReference type="SUPFAM" id="SSF53790">
    <property type="entry name" value="Tetrapyrrole methylase"/>
    <property type="match status" value="1"/>
</dbReference>
<dbReference type="GO" id="GO:0032259">
    <property type="term" value="P:methylation"/>
    <property type="evidence" value="ECO:0007669"/>
    <property type="project" value="UniProtKB-KW"/>
</dbReference>
<evidence type="ECO:0000256" key="5">
    <source>
        <dbReference type="ARBA" id="ARBA00022691"/>
    </source>
</evidence>